<dbReference type="EMBL" id="RAWI01000284">
    <property type="protein sequence ID" value="RKH98326.1"/>
    <property type="molecule type" value="Genomic_DNA"/>
</dbReference>
<proteinExistence type="predicted"/>
<evidence type="ECO:0000313" key="4">
    <source>
        <dbReference type="Proteomes" id="UP000278907"/>
    </source>
</evidence>
<comment type="caution">
    <text evidence="3">The sequence shown here is derived from an EMBL/GenBank/DDBJ whole genome shotgun (WGS) entry which is preliminary data.</text>
</comment>
<keyword evidence="4" id="KW-1185">Reference proteome</keyword>
<dbReference type="RefSeq" id="WP_120585297.1">
    <property type="nucleotide sequence ID" value="NZ_RAWI01000284.1"/>
</dbReference>
<reference evidence="3 4" key="1">
    <citation type="submission" date="2018-09" db="EMBL/GenBank/DDBJ databases">
        <authorList>
            <person name="Livingstone P.G."/>
            <person name="Whitworth D.E."/>
        </authorList>
    </citation>
    <scope>NUCLEOTIDE SEQUENCE [LARGE SCALE GENOMIC DNA]</scope>
    <source>
        <strain evidence="3 4">CA031B</strain>
    </source>
</reference>
<evidence type="ECO:0000256" key="2">
    <source>
        <dbReference type="SAM" id="SignalP"/>
    </source>
</evidence>
<keyword evidence="2" id="KW-0732">Signal</keyword>
<name>A0ABX9QDE0_9BACT</name>
<dbReference type="Proteomes" id="UP000278907">
    <property type="component" value="Unassembled WGS sequence"/>
</dbReference>
<organism evidence="3 4">
    <name type="scientific">Corallococcus praedator</name>
    <dbReference type="NCBI Taxonomy" id="2316724"/>
    <lineage>
        <taxon>Bacteria</taxon>
        <taxon>Pseudomonadati</taxon>
        <taxon>Myxococcota</taxon>
        <taxon>Myxococcia</taxon>
        <taxon>Myxococcales</taxon>
        <taxon>Cystobacterineae</taxon>
        <taxon>Myxococcaceae</taxon>
        <taxon>Corallococcus</taxon>
    </lineage>
</organism>
<accession>A0ABX9QDE0</accession>
<evidence type="ECO:0008006" key="5">
    <source>
        <dbReference type="Google" id="ProtNLM"/>
    </source>
</evidence>
<protein>
    <recommendedName>
        <fullName evidence="5">Lipoprotein</fullName>
    </recommendedName>
</protein>
<feature type="chain" id="PRO_5045424092" description="Lipoprotein" evidence="2">
    <location>
        <begin position="22"/>
        <end position="178"/>
    </location>
</feature>
<evidence type="ECO:0000313" key="3">
    <source>
        <dbReference type="EMBL" id="RKH98326.1"/>
    </source>
</evidence>
<dbReference type="PROSITE" id="PS51257">
    <property type="entry name" value="PROKAR_LIPOPROTEIN"/>
    <property type="match status" value="1"/>
</dbReference>
<feature type="region of interest" description="Disordered" evidence="1">
    <location>
        <begin position="154"/>
        <end position="178"/>
    </location>
</feature>
<feature type="signal peptide" evidence="2">
    <location>
        <begin position="1"/>
        <end position="21"/>
    </location>
</feature>
<evidence type="ECO:0000256" key="1">
    <source>
        <dbReference type="SAM" id="MobiDB-lite"/>
    </source>
</evidence>
<gene>
    <name evidence="3" type="ORF">D7Y13_29045</name>
</gene>
<sequence length="178" mass="18954">MKPWTLMMRGAGVLLLGSACARLQKPPPPSQPPLLAFEHVLYDGHTVSGRALVGARAPTTVDRRLIENVSLSVDRVTDCATGAAFPTLVADFLPEPPTRDDLVTLNEGEWFGRDVSFVVFAEPFTPPEGPACIELSLSLQMTGSQPVTLRLKAERAAEAQGKDGGASGEGVPPPRQEP</sequence>